<feature type="transmembrane region" description="Helical" evidence="6">
    <location>
        <begin position="112"/>
        <end position="129"/>
    </location>
</feature>
<feature type="transmembrane region" description="Helical" evidence="6">
    <location>
        <begin position="33"/>
        <end position="53"/>
    </location>
</feature>
<dbReference type="Pfam" id="PF07947">
    <property type="entry name" value="YhhN"/>
    <property type="match status" value="1"/>
</dbReference>
<dbReference type="InterPro" id="IPR012506">
    <property type="entry name" value="TMEM86B-like"/>
</dbReference>
<comment type="subcellular location">
    <subcellularLocation>
        <location evidence="1">Membrane</location>
        <topology evidence="1">Multi-pass membrane protein</topology>
    </subcellularLocation>
</comment>
<evidence type="ECO:0000256" key="6">
    <source>
        <dbReference type="SAM" id="Phobius"/>
    </source>
</evidence>
<feature type="transmembrane region" description="Helical" evidence="6">
    <location>
        <begin position="12"/>
        <end position="27"/>
    </location>
</feature>
<evidence type="ECO:0000256" key="4">
    <source>
        <dbReference type="ARBA" id="ARBA00022989"/>
    </source>
</evidence>
<dbReference type="Proteomes" id="UP000284322">
    <property type="component" value="Unassembled WGS sequence"/>
</dbReference>
<dbReference type="GO" id="GO:0016020">
    <property type="term" value="C:membrane"/>
    <property type="evidence" value="ECO:0007669"/>
    <property type="project" value="UniProtKB-SubCell"/>
</dbReference>
<keyword evidence="3 6" id="KW-0812">Transmembrane</keyword>
<feature type="transmembrane region" description="Helical" evidence="6">
    <location>
        <begin position="82"/>
        <end position="100"/>
    </location>
</feature>
<sequence>MPRRTLIEDRPWLLASLAASIAFYFLPEPWIGSVYAMMLKGLSVGFLVPYALVRHHSLDARLLAIIMAFGAAGDVGMELDTIVGGAIFFIGHLIAIGLYWRNRRTNVTGAQRAAALTMLVMVPIISWLLSGDAGVGIYAIGLGAMAASAWLSRFGRYHVGAGAILFIVSDWLIFARMGGALPESVTSWLIWPLYYAGQFMICTGIIQGLRRDHRA</sequence>
<dbReference type="EMBL" id="RAHJ01000019">
    <property type="protein sequence ID" value="RJX66941.1"/>
    <property type="molecule type" value="Genomic_DNA"/>
</dbReference>
<evidence type="ECO:0000256" key="1">
    <source>
        <dbReference type="ARBA" id="ARBA00004141"/>
    </source>
</evidence>
<protein>
    <submittedName>
        <fullName evidence="7">Lysoplasmalogenase</fullName>
    </submittedName>
</protein>
<feature type="transmembrane region" description="Helical" evidence="6">
    <location>
        <begin position="159"/>
        <end position="177"/>
    </location>
</feature>
<keyword evidence="4 6" id="KW-1133">Transmembrane helix</keyword>
<dbReference type="RefSeq" id="WP_120110316.1">
    <property type="nucleotide sequence ID" value="NZ_RAHJ01000019.1"/>
</dbReference>
<name>A0A419R0S1_9SPHN</name>
<dbReference type="AlphaFoldDB" id="A0A419R0S1"/>
<reference evidence="7 8" key="1">
    <citation type="submission" date="2018-09" db="EMBL/GenBank/DDBJ databases">
        <title>Altererythrobacter sp.Ery1 and Ery12, the genome sequencing of novel strains in genus Alterythrobacter.</title>
        <authorList>
            <person name="Cheng H."/>
            <person name="Wu Y.-H."/>
            <person name="Fang C."/>
            <person name="Xu X.-W."/>
        </authorList>
    </citation>
    <scope>NUCLEOTIDE SEQUENCE [LARGE SCALE GENOMIC DNA]</scope>
    <source>
        <strain evidence="7 8">Ery12</strain>
    </source>
</reference>
<feature type="transmembrane region" description="Helical" evidence="6">
    <location>
        <begin position="189"/>
        <end position="209"/>
    </location>
</feature>
<dbReference type="PANTHER" id="PTHR31885:SF6">
    <property type="entry name" value="GH04784P"/>
    <property type="match status" value="1"/>
</dbReference>
<proteinExistence type="inferred from homology"/>
<evidence type="ECO:0000313" key="7">
    <source>
        <dbReference type="EMBL" id="RJX66941.1"/>
    </source>
</evidence>
<dbReference type="GO" id="GO:0016787">
    <property type="term" value="F:hydrolase activity"/>
    <property type="evidence" value="ECO:0007669"/>
    <property type="project" value="TreeGrafter"/>
</dbReference>
<evidence type="ECO:0000313" key="8">
    <source>
        <dbReference type="Proteomes" id="UP000284322"/>
    </source>
</evidence>
<dbReference type="PANTHER" id="PTHR31885">
    <property type="entry name" value="GH04784P"/>
    <property type="match status" value="1"/>
</dbReference>
<gene>
    <name evidence="7" type="ORF">D6858_11365</name>
</gene>
<evidence type="ECO:0000256" key="3">
    <source>
        <dbReference type="ARBA" id="ARBA00022692"/>
    </source>
</evidence>
<feature type="transmembrane region" description="Helical" evidence="6">
    <location>
        <begin position="60"/>
        <end position="76"/>
    </location>
</feature>
<dbReference type="OrthoDB" id="7390032at2"/>
<evidence type="ECO:0000256" key="2">
    <source>
        <dbReference type="ARBA" id="ARBA00007375"/>
    </source>
</evidence>
<keyword evidence="5 6" id="KW-0472">Membrane</keyword>
<comment type="similarity">
    <text evidence="2">Belongs to the TMEM86 family.</text>
</comment>
<accession>A0A419R0S1</accession>
<comment type="caution">
    <text evidence="7">The sequence shown here is derived from an EMBL/GenBank/DDBJ whole genome shotgun (WGS) entry which is preliminary data.</text>
</comment>
<keyword evidence="8" id="KW-1185">Reference proteome</keyword>
<organism evidence="7 8">
    <name type="scientific">Tsuneonella suprasediminis</name>
    <dbReference type="NCBI Taxonomy" id="2306996"/>
    <lineage>
        <taxon>Bacteria</taxon>
        <taxon>Pseudomonadati</taxon>
        <taxon>Pseudomonadota</taxon>
        <taxon>Alphaproteobacteria</taxon>
        <taxon>Sphingomonadales</taxon>
        <taxon>Erythrobacteraceae</taxon>
        <taxon>Tsuneonella</taxon>
    </lineage>
</organism>
<evidence type="ECO:0000256" key="5">
    <source>
        <dbReference type="ARBA" id="ARBA00023136"/>
    </source>
</evidence>
<feature type="transmembrane region" description="Helical" evidence="6">
    <location>
        <begin position="135"/>
        <end position="152"/>
    </location>
</feature>